<dbReference type="AlphaFoldDB" id="A0A7X2ZXF0"/>
<protein>
    <recommendedName>
        <fullName evidence="4">Beta-barrel porin</fullName>
    </recommendedName>
</protein>
<dbReference type="RefSeq" id="WP_155601262.1">
    <property type="nucleotide sequence ID" value="NZ_RCNR01000072.1"/>
</dbReference>
<name>A0A7X2ZXF0_9FLAO</name>
<dbReference type="SUPFAM" id="SSF56935">
    <property type="entry name" value="Porins"/>
    <property type="match status" value="1"/>
</dbReference>
<evidence type="ECO:0000256" key="1">
    <source>
        <dbReference type="SAM" id="SignalP"/>
    </source>
</evidence>
<organism evidence="2 3">
    <name type="scientific">Zobellia amurskyensis</name>
    <dbReference type="NCBI Taxonomy" id="248905"/>
    <lineage>
        <taxon>Bacteria</taxon>
        <taxon>Pseudomonadati</taxon>
        <taxon>Bacteroidota</taxon>
        <taxon>Flavobacteriia</taxon>
        <taxon>Flavobacteriales</taxon>
        <taxon>Flavobacteriaceae</taxon>
        <taxon>Zobellia</taxon>
    </lineage>
</organism>
<accession>A0A7X2ZXF0</accession>
<dbReference type="InterPro" id="IPR025631">
    <property type="entry name" value="Porin_10"/>
</dbReference>
<feature type="signal peptide" evidence="1">
    <location>
        <begin position="1"/>
        <end position="19"/>
    </location>
</feature>
<keyword evidence="1" id="KW-0732">Signal</keyword>
<keyword evidence="3" id="KW-1185">Reference proteome</keyword>
<dbReference type="EMBL" id="RCNR01000072">
    <property type="protein sequence ID" value="MUH38185.1"/>
    <property type="molecule type" value="Genomic_DNA"/>
</dbReference>
<dbReference type="Proteomes" id="UP000540519">
    <property type="component" value="Unassembled WGS sequence"/>
</dbReference>
<reference evidence="2 3" key="1">
    <citation type="journal article" date="2019" name="Mar. Drugs">
        <title>Comparative Genomics and CAZyme Genome Repertoires of Marine Zobellia amurskyensis KMM 3526(T) and Zobellia laminariae KMM 3676(T).</title>
        <authorList>
            <person name="Chernysheva N."/>
            <person name="Bystritskaya E."/>
            <person name="Stenkova A."/>
            <person name="Golovkin I."/>
            <person name="Nedashkovskaya O."/>
            <person name="Isaeva M."/>
        </authorList>
    </citation>
    <scope>NUCLEOTIDE SEQUENCE [LARGE SCALE GENOMIC DNA]</scope>
    <source>
        <strain evidence="2 3">KMM 3526</strain>
    </source>
</reference>
<feature type="chain" id="PRO_5031457010" description="Beta-barrel porin" evidence="1">
    <location>
        <begin position="20"/>
        <end position="666"/>
    </location>
</feature>
<evidence type="ECO:0008006" key="4">
    <source>
        <dbReference type="Google" id="ProtNLM"/>
    </source>
</evidence>
<evidence type="ECO:0000313" key="2">
    <source>
        <dbReference type="EMBL" id="MUH38185.1"/>
    </source>
</evidence>
<proteinExistence type="predicted"/>
<evidence type="ECO:0000313" key="3">
    <source>
        <dbReference type="Proteomes" id="UP000540519"/>
    </source>
</evidence>
<gene>
    <name evidence="2" type="ORF">D9O36_20245</name>
</gene>
<comment type="caution">
    <text evidence="2">The sequence shown here is derived from an EMBL/GenBank/DDBJ whole genome shotgun (WGS) entry which is preliminary data.</text>
</comment>
<sequence>MKYFLLVFLIHFSCIQVFAQEDSIPPKRDIDTSAVRRMPKRLGPKEKEKEVELEEITIKDYKIISYARDTTFLDTTLTIQKEYKYNYLRKDDFELMPFANVGKPYNKLGVDFNSNNLYPSLGATALHSNYFEKEDIKYYNVATPMSDLFFKTTFEQGQLLDASLAFNTSRRLNFSLAYKGFRSLGKYQYNQSESGNFRATTNYVTENNRYSLRAHIAAQDIENIENGGLIDEEGQFESGDADFSNRVKIDVRFSDANSKILGKRYFFDHLYKLIRKEQDSSSQEKTSLGIGHQFNYETKYYAFNQTTPNEYYGDNLVSPIEDKASLKTMYNQVNAEFYNATLGRLQGNVSLYNYNYFFNSILINEDGVTIPSRLKGEEIAVGAEYEKRIKGFQLKATAKYNLSGELGGNQMNVSASYKLNDRHKVTASAFGSSKMPDFNFLLYQSDYENYNWLNLSNFEKEQIYGLRFDLESELWGNLMVSYSTVDNYTYFGEDTSVAIEEGMENATIRPLQENNVLNHTKIKYSKEFKLGLFALNNTVMYQNVSQANQVLNVPELVTRNTLYLSSDVFKKAMFLQTGVTLKYFTSYNMDAYNSLLGEFYLQNDKKLGNFPMLDFFINAKIQQTRIYLKAEHFNSLFNSEPTYYSAPNYPYRDFVIRFGLVWNFFS</sequence>
<dbReference type="OrthoDB" id="9812454at2"/>
<dbReference type="Pfam" id="PF14121">
    <property type="entry name" value="Porin_10"/>
    <property type="match status" value="1"/>
</dbReference>